<feature type="signal peptide" evidence="1">
    <location>
        <begin position="1"/>
        <end position="22"/>
    </location>
</feature>
<dbReference type="EMBL" id="JBHTGR010000056">
    <property type="protein sequence ID" value="MFC7747818.1"/>
    <property type="molecule type" value="Genomic_DNA"/>
</dbReference>
<dbReference type="SUPFAM" id="SSF143842">
    <property type="entry name" value="YwmB-like"/>
    <property type="match status" value="1"/>
</dbReference>
<proteinExistence type="predicted"/>
<feature type="chain" id="PRO_5047462074" evidence="1">
    <location>
        <begin position="23"/>
        <end position="237"/>
    </location>
</feature>
<sequence length="237" mass="26802">MRKSAIIFIMGLILFTSSGAAAAQQDEMLDLAAAVTGQSLPVASWQVTIKEDMSRNKARRLLTTLQAKHGYKVTGTEKEKAVNYDIESGQEKQVTERFHITIPKNARHQAAFSAILQGESWNKEVMEAYRERKDSVRSAYFTDRSTTFACLTADIDDKIKEVYIIRNMKKSLQLENVEVQHDNVENASLKTIVYGYTPQWKQVMTMDQPTNFQMAIHESTSGGKRLTIGTPILINEY</sequence>
<dbReference type="InterPro" id="IPR014794">
    <property type="entry name" value="DUF1779"/>
</dbReference>
<evidence type="ECO:0000256" key="1">
    <source>
        <dbReference type="SAM" id="SignalP"/>
    </source>
</evidence>
<organism evidence="2 3">
    <name type="scientific">Lentibacillus kimchii</name>
    <dbReference type="NCBI Taxonomy" id="1542911"/>
    <lineage>
        <taxon>Bacteria</taxon>
        <taxon>Bacillati</taxon>
        <taxon>Bacillota</taxon>
        <taxon>Bacilli</taxon>
        <taxon>Bacillales</taxon>
        <taxon>Bacillaceae</taxon>
        <taxon>Lentibacillus</taxon>
    </lineage>
</organism>
<dbReference type="Proteomes" id="UP001596620">
    <property type="component" value="Unassembled WGS sequence"/>
</dbReference>
<keyword evidence="3" id="KW-1185">Reference proteome</keyword>
<evidence type="ECO:0000313" key="2">
    <source>
        <dbReference type="EMBL" id="MFC7747818.1"/>
    </source>
</evidence>
<dbReference type="Gene3D" id="3.30.360.40">
    <property type="entry name" value="YwmB-like"/>
    <property type="match status" value="1"/>
</dbReference>
<comment type="caution">
    <text evidence="2">The sequence shown here is derived from an EMBL/GenBank/DDBJ whole genome shotgun (WGS) entry which is preliminary data.</text>
</comment>
<accession>A0ABW2UX25</accession>
<dbReference type="RefSeq" id="WP_382360216.1">
    <property type="nucleotide sequence ID" value="NZ_JBHTGR010000056.1"/>
</dbReference>
<dbReference type="Pfam" id="PF08680">
    <property type="entry name" value="DUF1779"/>
    <property type="match status" value="1"/>
</dbReference>
<protein>
    <submittedName>
        <fullName evidence="2">YwmB family TATA-box binding protein</fullName>
    </submittedName>
</protein>
<reference evidence="3" key="1">
    <citation type="journal article" date="2019" name="Int. J. Syst. Evol. Microbiol.">
        <title>The Global Catalogue of Microorganisms (GCM) 10K type strain sequencing project: providing services to taxonomists for standard genome sequencing and annotation.</title>
        <authorList>
            <consortium name="The Broad Institute Genomics Platform"/>
            <consortium name="The Broad Institute Genome Sequencing Center for Infectious Disease"/>
            <person name="Wu L."/>
            <person name="Ma J."/>
        </authorList>
    </citation>
    <scope>NUCLEOTIDE SEQUENCE [LARGE SCALE GENOMIC DNA]</scope>
    <source>
        <strain evidence="3">JCM 30234</strain>
    </source>
</reference>
<keyword evidence="1" id="KW-0732">Signal</keyword>
<name>A0ABW2UX25_9BACI</name>
<dbReference type="Gene3D" id="3.30.2030.10">
    <property type="entry name" value="YwmB-like"/>
    <property type="match status" value="1"/>
</dbReference>
<gene>
    <name evidence="2" type="ORF">ACFQU8_11535</name>
</gene>
<dbReference type="InterPro" id="IPR036209">
    <property type="entry name" value="YwmB-like_sf"/>
</dbReference>
<evidence type="ECO:0000313" key="3">
    <source>
        <dbReference type="Proteomes" id="UP001596620"/>
    </source>
</evidence>